<reference evidence="2" key="1">
    <citation type="submission" date="2020-06" db="EMBL/GenBank/DDBJ databases">
        <title>WGS assembly of Ceratodon purpureus strain R40.</title>
        <authorList>
            <person name="Carey S.B."/>
            <person name="Jenkins J."/>
            <person name="Shu S."/>
            <person name="Lovell J.T."/>
            <person name="Sreedasyam A."/>
            <person name="Maumus F."/>
            <person name="Tiley G.P."/>
            <person name="Fernandez-Pozo N."/>
            <person name="Barry K."/>
            <person name="Chen C."/>
            <person name="Wang M."/>
            <person name="Lipzen A."/>
            <person name="Daum C."/>
            <person name="Saski C.A."/>
            <person name="Payton A.C."/>
            <person name="Mcbreen J.C."/>
            <person name="Conrad R.E."/>
            <person name="Kollar L.M."/>
            <person name="Olsson S."/>
            <person name="Huttunen S."/>
            <person name="Landis J.B."/>
            <person name="Wickett N.J."/>
            <person name="Johnson M.G."/>
            <person name="Rensing S.A."/>
            <person name="Grimwood J."/>
            <person name="Schmutz J."/>
            <person name="Mcdaniel S.F."/>
        </authorList>
    </citation>
    <scope>NUCLEOTIDE SEQUENCE</scope>
    <source>
        <strain evidence="2">R40</strain>
    </source>
</reference>
<evidence type="ECO:0008006" key="4">
    <source>
        <dbReference type="Google" id="ProtNLM"/>
    </source>
</evidence>
<dbReference type="AlphaFoldDB" id="A0A8T0H312"/>
<accession>A0A8T0H312</accession>
<protein>
    <recommendedName>
        <fullName evidence="4">Secreted protein</fullName>
    </recommendedName>
</protein>
<evidence type="ECO:0000313" key="3">
    <source>
        <dbReference type="Proteomes" id="UP000822688"/>
    </source>
</evidence>
<evidence type="ECO:0000256" key="1">
    <source>
        <dbReference type="SAM" id="SignalP"/>
    </source>
</evidence>
<dbReference type="Proteomes" id="UP000822688">
    <property type="component" value="Chromosome 8"/>
</dbReference>
<organism evidence="2 3">
    <name type="scientific">Ceratodon purpureus</name>
    <name type="common">Fire moss</name>
    <name type="synonym">Dicranum purpureum</name>
    <dbReference type="NCBI Taxonomy" id="3225"/>
    <lineage>
        <taxon>Eukaryota</taxon>
        <taxon>Viridiplantae</taxon>
        <taxon>Streptophyta</taxon>
        <taxon>Embryophyta</taxon>
        <taxon>Bryophyta</taxon>
        <taxon>Bryophytina</taxon>
        <taxon>Bryopsida</taxon>
        <taxon>Dicranidae</taxon>
        <taxon>Pseudoditrichales</taxon>
        <taxon>Ditrichaceae</taxon>
        <taxon>Ceratodon</taxon>
    </lineage>
</organism>
<proteinExistence type="predicted"/>
<keyword evidence="3" id="KW-1185">Reference proteome</keyword>
<dbReference type="EMBL" id="CM026429">
    <property type="protein sequence ID" value="KAG0564729.1"/>
    <property type="molecule type" value="Genomic_DNA"/>
</dbReference>
<sequence>MPILLSMLPIMSASALFAHKLQFLPSHLHPNWVTTMIPIAHFLESMRRWHPPLPPGCHGFVLQWLLMSRIHED</sequence>
<name>A0A8T0H312_CERPU</name>
<keyword evidence="1" id="KW-0732">Signal</keyword>
<feature type="chain" id="PRO_5035834693" description="Secreted protein" evidence="1">
    <location>
        <begin position="16"/>
        <end position="73"/>
    </location>
</feature>
<evidence type="ECO:0000313" key="2">
    <source>
        <dbReference type="EMBL" id="KAG0564729.1"/>
    </source>
</evidence>
<feature type="signal peptide" evidence="1">
    <location>
        <begin position="1"/>
        <end position="15"/>
    </location>
</feature>
<gene>
    <name evidence="2" type="ORF">KC19_8G134700</name>
</gene>
<comment type="caution">
    <text evidence="2">The sequence shown here is derived from an EMBL/GenBank/DDBJ whole genome shotgun (WGS) entry which is preliminary data.</text>
</comment>